<dbReference type="PANTHER" id="PTHR11835:SF34">
    <property type="entry name" value="ISOCITRATE DEHYDROGENASE [NAD] SUBUNIT ALPHA, MITOCHONDRIAL"/>
    <property type="match status" value="1"/>
</dbReference>
<sequence length="334" mass="36436">MKNRHKITLIPGDGIGPEVSKAATKVIAASGVDVDWEVVEAGAAFIDKYGTPIPEKVIDSIEKNKVALKGPVTTPVGKGFRSVNVTLRKRLNLYANIRPIKTYKGVESKYNDVNLVIFRENTEDLYAGIEFMVNDETAEGVKIISKNASRRIVKAAFEYAVNNGRKKVTAVHKANIMKLSDGLFLRTAEEVARDYKNIEFDNVIVDAMSMKLVLHPEKYDVLVMPNLYGDILSDLASGLVGGLGLVPGANIGKNQAIFEPAHGSAPDIAGQNKADPTAIILSSVMMLNYLHEKEAADRIERAVEKTLEEGKHKTPDLGGNSTTDEFTDEIISNL</sequence>
<evidence type="ECO:0000259" key="3">
    <source>
        <dbReference type="SMART" id="SM01329"/>
    </source>
</evidence>
<evidence type="ECO:0000313" key="4">
    <source>
        <dbReference type="EMBL" id="MEY8764061.1"/>
    </source>
</evidence>
<keyword evidence="2" id="KW-0560">Oxidoreductase</keyword>
<accession>A0ABV4DYS8</accession>
<comment type="caution">
    <text evidence="4">The sequence shown here is derived from an EMBL/GenBank/DDBJ whole genome shotgun (WGS) entry which is preliminary data.</text>
</comment>
<name>A0ABV4DYS8_9CLOT</name>
<dbReference type="PROSITE" id="PS00470">
    <property type="entry name" value="IDH_IMDH"/>
    <property type="match status" value="1"/>
</dbReference>
<evidence type="ECO:0000256" key="1">
    <source>
        <dbReference type="ARBA" id="ARBA00007769"/>
    </source>
</evidence>
<feature type="domain" description="Isopropylmalate dehydrogenase-like" evidence="3">
    <location>
        <begin position="6"/>
        <end position="330"/>
    </location>
</feature>
<reference evidence="4 5" key="1">
    <citation type="submission" date="2024-08" db="EMBL/GenBank/DDBJ databases">
        <title>Clostridium lapicellarii sp. nov., and Clostridium renhuaiense sp. nov., two species isolated from the mud in a fermentation cellar used for producing sauce-flavour Chinese liquors.</title>
        <authorList>
            <person name="Yang F."/>
            <person name="Wang H."/>
            <person name="Chen L.Q."/>
            <person name="Zhou N."/>
            <person name="Lu J.J."/>
            <person name="Pu X.X."/>
            <person name="Wan B."/>
            <person name="Wang L."/>
            <person name="Liu S.J."/>
        </authorList>
    </citation>
    <scope>NUCLEOTIDE SEQUENCE [LARGE SCALE GENOMIC DNA]</scope>
    <source>
        <strain evidence="4 5">MT-113</strain>
    </source>
</reference>
<dbReference type="SMART" id="SM01329">
    <property type="entry name" value="Iso_dh"/>
    <property type="match status" value="1"/>
</dbReference>
<dbReference type="PANTHER" id="PTHR11835">
    <property type="entry name" value="DECARBOXYLATING DEHYDROGENASES-ISOCITRATE, ISOPROPYLMALATE, TARTRATE"/>
    <property type="match status" value="1"/>
</dbReference>
<proteinExistence type="inferred from homology"/>
<gene>
    <name evidence="4" type="ORF">AB8S09_10485</name>
</gene>
<dbReference type="InterPro" id="IPR024084">
    <property type="entry name" value="IsoPropMal-DH-like_dom"/>
</dbReference>
<evidence type="ECO:0000313" key="5">
    <source>
        <dbReference type="Proteomes" id="UP001565220"/>
    </source>
</evidence>
<dbReference type="Gene3D" id="3.40.718.10">
    <property type="entry name" value="Isopropylmalate Dehydrogenase"/>
    <property type="match status" value="1"/>
</dbReference>
<evidence type="ECO:0000256" key="2">
    <source>
        <dbReference type="ARBA" id="ARBA00023002"/>
    </source>
</evidence>
<dbReference type="RefSeq" id="WP_294182956.1">
    <property type="nucleotide sequence ID" value="NZ_JBGFFE010000015.1"/>
</dbReference>
<dbReference type="Proteomes" id="UP001565220">
    <property type="component" value="Unassembled WGS sequence"/>
</dbReference>
<keyword evidence="5" id="KW-1185">Reference proteome</keyword>
<dbReference type="SUPFAM" id="SSF53659">
    <property type="entry name" value="Isocitrate/Isopropylmalate dehydrogenase-like"/>
    <property type="match status" value="1"/>
</dbReference>
<protein>
    <submittedName>
        <fullName evidence="4">Isocitrate/isopropylmalate dehydrogenase family protein</fullName>
    </submittedName>
</protein>
<comment type="similarity">
    <text evidence="1">Belongs to the isocitrate and isopropylmalate dehydrogenases family.</text>
</comment>
<organism evidence="4 5">
    <name type="scientific">Clostridium lapidicellarium</name>
    <dbReference type="NCBI Taxonomy" id="3240931"/>
    <lineage>
        <taxon>Bacteria</taxon>
        <taxon>Bacillati</taxon>
        <taxon>Bacillota</taxon>
        <taxon>Clostridia</taxon>
        <taxon>Eubacteriales</taxon>
        <taxon>Clostridiaceae</taxon>
        <taxon>Clostridium</taxon>
    </lineage>
</organism>
<dbReference type="EMBL" id="JBGFFE010000015">
    <property type="protein sequence ID" value="MEY8764061.1"/>
    <property type="molecule type" value="Genomic_DNA"/>
</dbReference>
<dbReference type="Pfam" id="PF00180">
    <property type="entry name" value="Iso_dh"/>
    <property type="match status" value="1"/>
</dbReference>
<dbReference type="InterPro" id="IPR019818">
    <property type="entry name" value="IsoCit/isopropylmalate_DH_CS"/>
</dbReference>